<evidence type="ECO:0000313" key="7">
    <source>
        <dbReference type="EMBL" id="WIO46293.1"/>
    </source>
</evidence>
<comment type="subcellular location">
    <subcellularLocation>
        <location evidence="1">Membrane</location>
        <topology evidence="1">Single-pass membrane protein</topology>
    </subcellularLocation>
</comment>
<dbReference type="RefSeq" id="WP_376753828.1">
    <property type="nucleotide sequence ID" value="NZ_CP124550.1"/>
</dbReference>
<accession>A0ABY8X0Q0</accession>
<dbReference type="PANTHER" id="PTHR30093">
    <property type="entry name" value="GENERAL SECRETION PATHWAY PROTEIN G"/>
    <property type="match status" value="1"/>
</dbReference>
<evidence type="ECO:0000256" key="1">
    <source>
        <dbReference type="ARBA" id="ARBA00004167"/>
    </source>
</evidence>
<dbReference type="NCBIfam" id="TIGR02532">
    <property type="entry name" value="IV_pilin_GFxxxE"/>
    <property type="match status" value="1"/>
</dbReference>
<keyword evidence="5 6" id="KW-0472">Membrane</keyword>
<dbReference type="InterPro" id="IPR045584">
    <property type="entry name" value="Pilin-like"/>
</dbReference>
<dbReference type="InterPro" id="IPR000983">
    <property type="entry name" value="Bac_GSPG_pilin"/>
</dbReference>
<protein>
    <recommendedName>
        <fullName evidence="9">Prepilin-type N-terminal cleavage/methylation domain-containing protein</fullName>
    </recommendedName>
</protein>
<dbReference type="PROSITE" id="PS00409">
    <property type="entry name" value="PROKAR_NTER_METHYL"/>
    <property type="match status" value="1"/>
</dbReference>
<evidence type="ECO:0000256" key="2">
    <source>
        <dbReference type="ARBA" id="ARBA00022481"/>
    </source>
</evidence>
<keyword evidence="8" id="KW-1185">Reference proteome</keyword>
<evidence type="ECO:0000256" key="5">
    <source>
        <dbReference type="ARBA" id="ARBA00023136"/>
    </source>
</evidence>
<evidence type="ECO:0000256" key="6">
    <source>
        <dbReference type="SAM" id="Phobius"/>
    </source>
</evidence>
<dbReference type="PANTHER" id="PTHR30093:SF44">
    <property type="entry name" value="TYPE II SECRETION SYSTEM CORE PROTEIN G"/>
    <property type="match status" value="1"/>
</dbReference>
<proteinExistence type="predicted"/>
<sequence>MTTTQIKNRGFTLVELLIVIVIIAILTVVSLVAYNGLQNKAKTTAAESAAETVGKKAELYNADKGSYPDKLEKMNGSTVARSETFHIAADVLAAGSGDGASTTLTSAPESANTIKYEACPDNKGAKIHYWDYTAAAGSNVKTRVVGVC</sequence>
<dbReference type="SUPFAM" id="SSF54523">
    <property type="entry name" value="Pili subunits"/>
    <property type="match status" value="1"/>
</dbReference>
<reference evidence="7 8" key="1">
    <citation type="journal article" date="2023" name="Cell">
        <title>Genetic manipulation of Patescibacteria provides mechanistic insights into microbial dark matter and the epibiotic lifestyle.</title>
        <authorList>
            <person name="Wang Y."/>
            <person name="Gallagher L.A."/>
            <person name="Andrade P.A."/>
            <person name="Liu A."/>
            <person name="Humphreys I.R."/>
            <person name="Turkarslan S."/>
            <person name="Cutler K.J."/>
            <person name="Arrieta-Ortiz M.L."/>
            <person name="Li Y."/>
            <person name="Radey M.C."/>
            <person name="McLean J.S."/>
            <person name="Cong Q."/>
            <person name="Baker D."/>
            <person name="Baliga N.S."/>
            <person name="Peterson S.B."/>
            <person name="Mougous J.D."/>
        </authorList>
    </citation>
    <scope>NUCLEOTIDE SEQUENCE [LARGE SCALE GENOMIC DNA]</scope>
    <source>
        <strain evidence="7 8">ML1</strain>
    </source>
</reference>
<dbReference type="EMBL" id="CP124550">
    <property type="protein sequence ID" value="WIO46293.1"/>
    <property type="molecule type" value="Genomic_DNA"/>
</dbReference>
<dbReference type="InterPro" id="IPR012902">
    <property type="entry name" value="N_methyl_site"/>
</dbReference>
<dbReference type="Proteomes" id="UP001177295">
    <property type="component" value="Chromosome"/>
</dbReference>
<organism evidence="7 8">
    <name type="scientific">Candidatus Southlakia epibionticum</name>
    <dbReference type="NCBI Taxonomy" id="3043284"/>
    <lineage>
        <taxon>Bacteria</taxon>
        <taxon>Candidatus Saccharimonadota</taxon>
        <taxon>Candidatus Saccharimonadia</taxon>
        <taxon>Candidatus Saccharimonadales</taxon>
        <taxon>Candidatus Saccharimonadaceae</taxon>
        <taxon>Candidatus Southlakia</taxon>
    </lineage>
</organism>
<gene>
    <name evidence="7" type="ORF">SEML1_0689</name>
</gene>
<dbReference type="Gene3D" id="3.30.700.10">
    <property type="entry name" value="Glycoprotein, Type 4 Pilin"/>
    <property type="match status" value="1"/>
</dbReference>
<evidence type="ECO:0000256" key="3">
    <source>
        <dbReference type="ARBA" id="ARBA00022692"/>
    </source>
</evidence>
<feature type="transmembrane region" description="Helical" evidence="6">
    <location>
        <begin position="12"/>
        <end position="34"/>
    </location>
</feature>
<dbReference type="PRINTS" id="PR00813">
    <property type="entry name" value="BCTERIALGSPG"/>
</dbReference>
<dbReference type="Pfam" id="PF07963">
    <property type="entry name" value="N_methyl"/>
    <property type="match status" value="1"/>
</dbReference>
<name>A0ABY8X0Q0_9BACT</name>
<evidence type="ECO:0000313" key="8">
    <source>
        <dbReference type="Proteomes" id="UP001177295"/>
    </source>
</evidence>
<evidence type="ECO:0000256" key="4">
    <source>
        <dbReference type="ARBA" id="ARBA00022989"/>
    </source>
</evidence>
<keyword evidence="2" id="KW-0488">Methylation</keyword>
<evidence type="ECO:0008006" key="9">
    <source>
        <dbReference type="Google" id="ProtNLM"/>
    </source>
</evidence>
<keyword evidence="4 6" id="KW-1133">Transmembrane helix</keyword>
<keyword evidence="3 6" id="KW-0812">Transmembrane</keyword>